<feature type="domain" description="Xaa-Pro dipeptidyl-peptidase C-terminal" evidence="2">
    <location>
        <begin position="308"/>
        <end position="558"/>
    </location>
</feature>
<dbReference type="GO" id="GO:0008239">
    <property type="term" value="F:dipeptidyl-peptidase activity"/>
    <property type="evidence" value="ECO:0007669"/>
    <property type="project" value="InterPro"/>
</dbReference>
<dbReference type="Gene3D" id="3.40.50.1820">
    <property type="entry name" value="alpha/beta hydrolase"/>
    <property type="match status" value="1"/>
</dbReference>
<dbReference type="Proteomes" id="UP000886757">
    <property type="component" value="Unassembled WGS sequence"/>
</dbReference>
<accession>A0A9D1ACK3</accession>
<dbReference type="NCBIfam" id="TIGR00976">
    <property type="entry name" value="CocE_NonD"/>
    <property type="match status" value="1"/>
</dbReference>
<dbReference type="SUPFAM" id="SSF49785">
    <property type="entry name" value="Galactose-binding domain-like"/>
    <property type="match status" value="1"/>
</dbReference>
<dbReference type="SMART" id="SM00939">
    <property type="entry name" value="PepX_C"/>
    <property type="match status" value="1"/>
</dbReference>
<evidence type="ECO:0000259" key="2">
    <source>
        <dbReference type="SMART" id="SM00939"/>
    </source>
</evidence>
<dbReference type="Gene3D" id="2.60.120.260">
    <property type="entry name" value="Galactose-binding domain-like"/>
    <property type="match status" value="1"/>
</dbReference>
<evidence type="ECO:0000313" key="4">
    <source>
        <dbReference type="Proteomes" id="UP000886757"/>
    </source>
</evidence>
<dbReference type="InterPro" id="IPR000383">
    <property type="entry name" value="Xaa-Pro-like_dom"/>
</dbReference>
<gene>
    <name evidence="3" type="ORF">IAB31_06160</name>
</gene>
<dbReference type="InterPro" id="IPR029058">
    <property type="entry name" value="AB_hydrolase_fold"/>
</dbReference>
<dbReference type="Gene3D" id="1.10.3020.10">
    <property type="entry name" value="alpha-amino acid ester hydrolase ( Helical cap domain)"/>
    <property type="match status" value="1"/>
</dbReference>
<dbReference type="EMBL" id="DVGK01000069">
    <property type="protein sequence ID" value="HIR13489.1"/>
    <property type="molecule type" value="Genomic_DNA"/>
</dbReference>
<evidence type="ECO:0000256" key="1">
    <source>
        <dbReference type="ARBA" id="ARBA00022801"/>
    </source>
</evidence>
<reference evidence="3" key="1">
    <citation type="submission" date="2020-10" db="EMBL/GenBank/DDBJ databases">
        <authorList>
            <person name="Gilroy R."/>
        </authorList>
    </citation>
    <scope>NUCLEOTIDE SEQUENCE</scope>
    <source>
        <strain evidence="3">ChiSjej4B22-8148</strain>
    </source>
</reference>
<dbReference type="Pfam" id="PF08530">
    <property type="entry name" value="PepX_C"/>
    <property type="match status" value="1"/>
</dbReference>
<comment type="caution">
    <text evidence="3">The sequence shown here is derived from an EMBL/GenBank/DDBJ whole genome shotgun (WGS) entry which is preliminary data.</text>
</comment>
<dbReference type="AlphaFoldDB" id="A0A9D1ACK3"/>
<dbReference type="InterPro" id="IPR005674">
    <property type="entry name" value="CocE/Ser_esterase"/>
</dbReference>
<proteinExistence type="predicted"/>
<dbReference type="SUPFAM" id="SSF53474">
    <property type="entry name" value="alpha/beta-Hydrolases"/>
    <property type="match status" value="1"/>
</dbReference>
<organism evidence="3 4">
    <name type="scientific">Candidatus Choladousia intestinavium</name>
    <dbReference type="NCBI Taxonomy" id="2840727"/>
    <lineage>
        <taxon>Bacteria</taxon>
        <taxon>Bacillati</taxon>
        <taxon>Bacillota</taxon>
        <taxon>Clostridia</taxon>
        <taxon>Lachnospirales</taxon>
        <taxon>Lachnospiraceae</taxon>
        <taxon>Lachnospiraceae incertae sedis</taxon>
        <taxon>Candidatus Choladousia</taxon>
    </lineage>
</organism>
<name>A0A9D1ACK3_9FIRM</name>
<keyword evidence="1 3" id="KW-0378">Hydrolase</keyword>
<protein>
    <submittedName>
        <fullName evidence="3">CocE/NonD family hydrolase</fullName>
    </submittedName>
</protein>
<dbReference type="Pfam" id="PF02129">
    <property type="entry name" value="Peptidase_S15"/>
    <property type="match status" value="1"/>
</dbReference>
<sequence length="571" mass="66401">MGKIEELKEEYRKSGYEEICREYSREECFPAMRDGIRLHTFIFKPKGTGQERFPVILQRSCYPSHAETLEIHGAELSRRGYAFVFQFCRGIEASQGEWVPNIYERNDGIDTVKWLTGQSWVHCIGYWGCSYLAAAGWAMADAVSGDVTSMALTHYGTDRFKSAYEKGMFRQDVLTSWSMDNCGWEVRADYDQVCRYMPQREVDTALWGGEVPWYREYVCNTRKEEKYWQQGWWQQLDEIPKKVRIPLLIVEGWYDHHLGSALEAWRKLNPESKKHSRLIIGPWNHGFEVCVQEQRTEEARNSEIRMILEWFGQTLKKKELPVGEVRAYQIGEDRWRSEAFQEAEEKEETVFYLDFVHRRPETEGGSFYGKLSLEEEEQEGSASYEFDPENPVKSWGSESCLRTWGSIGSLLQPEPGQREDVITLFSDPMSRELRICGRMQAELYISSDCEDTAFTVKVMRVTPEGQAYNIRSSIASVSHGSTQGEAYIPGTCTKIQIDMWDVCYTIKKGERLRVDLSSSNYPEYHIHCNYRGTWGEQKRKKKAFQTVYSGGRTPSSIRMETERLQQDTVTH</sequence>
<evidence type="ECO:0000313" key="3">
    <source>
        <dbReference type="EMBL" id="HIR13489.1"/>
    </source>
</evidence>
<reference evidence="3" key="2">
    <citation type="journal article" date="2021" name="PeerJ">
        <title>Extensive microbial diversity within the chicken gut microbiome revealed by metagenomics and culture.</title>
        <authorList>
            <person name="Gilroy R."/>
            <person name="Ravi A."/>
            <person name="Getino M."/>
            <person name="Pursley I."/>
            <person name="Horton D.L."/>
            <person name="Alikhan N.F."/>
            <person name="Baker D."/>
            <person name="Gharbi K."/>
            <person name="Hall N."/>
            <person name="Watson M."/>
            <person name="Adriaenssens E.M."/>
            <person name="Foster-Nyarko E."/>
            <person name="Jarju S."/>
            <person name="Secka A."/>
            <person name="Antonio M."/>
            <person name="Oren A."/>
            <person name="Chaudhuri R.R."/>
            <person name="La Ragione R."/>
            <person name="Hildebrand F."/>
            <person name="Pallen M.J."/>
        </authorList>
    </citation>
    <scope>NUCLEOTIDE SEQUENCE</scope>
    <source>
        <strain evidence="3">ChiSjej4B22-8148</strain>
    </source>
</reference>
<dbReference type="InterPro" id="IPR008979">
    <property type="entry name" value="Galactose-bd-like_sf"/>
</dbReference>
<dbReference type="InterPro" id="IPR013736">
    <property type="entry name" value="Xaa-Pro_dipept_C"/>
</dbReference>